<accession>A0A0N5BLH1</accession>
<dbReference type="PANTHER" id="PTHR21700">
    <property type="entry name" value="TRANSTHYRETIN-LIKE FAMILY PROTEIN-RELATED"/>
    <property type="match status" value="1"/>
</dbReference>
<evidence type="ECO:0000313" key="6">
    <source>
        <dbReference type="Proteomes" id="UP000046392"/>
    </source>
</evidence>
<dbReference type="Pfam" id="PF01060">
    <property type="entry name" value="TTR-52"/>
    <property type="match status" value="1"/>
</dbReference>
<sequence length="163" mass="19023">MIAKIILLLSLIFTLNIIVAGIWRKNHAVIITGQLLCQGSEGSHVDVNLYAKTKFRCTHLLMRTNSDINGYFESSGHRKVWFGICKYLELIIINKLDFYLKLIHHCLERSLLCRYEAILKIPRSFIFKNLDKRRSFTLGTIELSTIQNQKRICTRAPSRRRRS</sequence>
<reference evidence="7" key="1">
    <citation type="submission" date="2017-02" db="UniProtKB">
        <authorList>
            <consortium name="WormBaseParasite"/>
        </authorList>
    </citation>
    <scope>IDENTIFICATION</scope>
</reference>
<evidence type="ECO:0000256" key="2">
    <source>
        <dbReference type="ARBA" id="ARBA00010112"/>
    </source>
</evidence>
<evidence type="ECO:0000256" key="1">
    <source>
        <dbReference type="ARBA" id="ARBA00004613"/>
    </source>
</evidence>
<comment type="similarity">
    <text evidence="2">Belongs to the nematode transthyretin-like family.</text>
</comment>
<dbReference type="GO" id="GO:0005576">
    <property type="term" value="C:extracellular region"/>
    <property type="evidence" value="ECO:0007669"/>
    <property type="project" value="UniProtKB-SubCell"/>
</dbReference>
<keyword evidence="4 5" id="KW-0732">Signal</keyword>
<dbReference type="WBParaSite" id="SPAL_0000676900.1">
    <property type="protein sequence ID" value="SPAL_0000676900.1"/>
    <property type="gene ID" value="SPAL_0000676900"/>
</dbReference>
<dbReference type="Proteomes" id="UP000046392">
    <property type="component" value="Unplaced"/>
</dbReference>
<feature type="signal peptide" evidence="5">
    <location>
        <begin position="1"/>
        <end position="28"/>
    </location>
</feature>
<evidence type="ECO:0000256" key="5">
    <source>
        <dbReference type="SAM" id="SignalP"/>
    </source>
</evidence>
<dbReference type="Gene3D" id="2.60.40.3330">
    <property type="match status" value="1"/>
</dbReference>
<dbReference type="STRING" id="174720.A0A0N5BLH1"/>
<keyword evidence="3" id="KW-0964">Secreted</keyword>
<comment type="subcellular location">
    <subcellularLocation>
        <location evidence="1">Secreted</location>
    </subcellularLocation>
</comment>
<dbReference type="InterPro" id="IPR038479">
    <property type="entry name" value="Transthyretin-like_sf"/>
</dbReference>
<evidence type="ECO:0000313" key="7">
    <source>
        <dbReference type="WBParaSite" id="SPAL_0000676900.1"/>
    </source>
</evidence>
<proteinExistence type="inferred from homology"/>
<organism evidence="6 7">
    <name type="scientific">Strongyloides papillosus</name>
    <name type="common">Intestinal threadworm</name>
    <dbReference type="NCBI Taxonomy" id="174720"/>
    <lineage>
        <taxon>Eukaryota</taxon>
        <taxon>Metazoa</taxon>
        <taxon>Ecdysozoa</taxon>
        <taxon>Nematoda</taxon>
        <taxon>Chromadorea</taxon>
        <taxon>Rhabditida</taxon>
        <taxon>Tylenchina</taxon>
        <taxon>Panagrolaimomorpha</taxon>
        <taxon>Strongyloidoidea</taxon>
        <taxon>Strongyloididae</taxon>
        <taxon>Strongyloides</taxon>
    </lineage>
</organism>
<dbReference type="AlphaFoldDB" id="A0A0N5BLH1"/>
<keyword evidence="6" id="KW-1185">Reference proteome</keyword>
<evidence type="ECO:0000256" key="3">
    <source>
        <dbReference type="ARBA" id="ARBA00022525"/>
    </source>
</evidence>
<protein>
    <submittedName>
        <fullName evidence="7">Transthyretin-like family protein</fullName>
    </submittedName>
</protein>
<evidence type="ECO:0000256" key="4">
    <source>
        <dbReference type="ARBA" id="ARBA00022729"/>
    </source>
</evidence>
<dbReference type="GO" id="GO:0009986">
    <property type="term" value="C:cell surface"/>
    <property type="evidence" value="ECO:0007669"/>
    <property type="project" value="InterPro"/>
</dbReference>
<name>A0A0N5BLH1_STREA</name>
<dbReference type="InterPro" id="IPR001534">
    <property type="entry name" value="Transthyretin-like"/>
</dbReference>
<feature type="chain" id="PRO_5005894769" evidence="5">
    <location>
        <begin position="29"/>
        <end position="163"/>
    </location>
</feature>
<dbReference type="PANTHER" id="PTHR21700:SF24">
    <property type="entry name" value="TRANSTHYRETIN-LIKE FAMILY PROTEIN"/>
    <property type="match status" value="1"/>
</dbReference>